<evidence type="ECO:0000313" key="3">
    <source>
        <dbReference type="Proteomes" id="UP000253426"/>
    </source>
</evidence>
<sequence length="203" mass="22160">MLRYSLLICALGMLTVDQACAKDRQAQVFRTFMPGAGPSAFGVVLNPEMALCYDPLRGGVNQAWRGTLDLSPTLRAKINEPAKIRGAVFYEETTVQPLRINDAGKVPERRFKGYSYEENGVTFSYTLDGIAIRETLLATADGGGLERHWSIPNGVTLFLITDPQAKAKVVVQGGAEVSRGTWKFVGAPDAAFFMKIQPDSSVR</sequence>
<dbReference type="EMBL" id="QNRR01000002">
    <property type="protein sequence ID" value="RBP46483.1"/>
    <property type="molecule type" value="Genomic_DNA"/>
</dbReference>
<dbReference type="AlphaFoldDB" id="A0A366HU71"/>
<proteinExistence type="predicted"/>
<evidence type="ECO:0000256" key="1">
    <source>
        <dbReference type="SAM" id="SignalP"/>
    </source>
</evidence>
<evidence type="ECO:0000313" key="2">
    <source>
        <dbReference type="EMBL" id="RBP46483.1"/>
    </source>
</evidence>
<protein>
    <submittedName>
        <fullName evidence="2">Uncharacterized protein</fullName>
    </submittedName>
</protein>
<dbReference type="RefSeq" id="WP_113957992.1">
    <property type="nucleotide sequence ID" value="NZ_QNRR01000002.1"/>
</dbReference>
<feature type="chain" id="PRO_5016991951" evidence="1">
    <location>
        <begin position="22"/>
        <end position="203"/>
    </location>
</feature>
<accession>A0A366HU71</accession>
<comment type="caution">
    <text evidence="2">The sequence shown here is derived from an EMBL/GenBank/DDBJ whole genome shotgun (WGS) entry which is preliminary data.</text>
</comment>
<gene>
    <name evidence="2" type="ORF">DES53_102874</name>
</gene>
<keyword evidence="1" id="KW-0732">Signal</keyword>
<keyword evidence="3" id="KW-1185">Reference proteome</keyword>
<organism evidence="2 3">
    <name type="scientific">Roseimicrobium gellanilyticum</name>
    <dbReference type="NCBI Taxonomy" id="748857"/>
    <lineage>
        <taxon>Bacteria</taxon>
        <taxon>Pseudomonadati</taxon>
        <taxon>Verrucomicrobiota</taxon>
        <taxon>Verrucomicrobiia</taxon>
        <taxon>Verrucomicrobiales</taxon>
        <taxon>Verrucomicrobiaceae</taxon>
        <taxon>Roseimicrobium</taxon>
    </lineage>
</organism>
<reference evidence="2 3" key="1">
    <citation type="submission" date="2018-06" db="EMBL/GenBank/DDBJ databases">
        <title>Genomic Encyclopedia of Type Strains, Phase IV (KMG-IV): sequencing the most valuable type-strain genomes for metagenomic binning, comparative biology and taxonomic classification.</title>
        <authorList>
            <person name="Goeker M."/>
        </authorList>
    </citation>
    <scope>NUCLEOTIDE SEQUENCE [LARGE SCALE GENOMIC DNA]</scope>
    <source>
        <strain evidence="2 3">DSM 25532</strain>
    </source>
</reference>
<feature type="signal peptide" evidence="1">
    <location>
        <begin position="1"/>
        <end position="21"/>
    </location>
</feature>
<dbReference type="Proteomes" id="UP000253426">
    <property type="component" value="Unassembled WGS sequence"/>
</dbReference>
<dbReference type="OrthoDB" id="9808161at2"/>
<name>A0A366HU71_9BACT</name>